<evidence type="ECO:0000313" key="3">
    <source>
        <dbReference type="Proteomes" id="UP000001940"/>
    </source>
</evidence>
<feature type="signal peptide" evidence="1">
    <location>
        <begin position="1"/>
        <end position="25"/>
    </location>
</feature>
<dbReference type="AGR" id="WB:WBGene00019929"/>
<dbReference type="Bgee" id="WBGene00019929">
    <property type="expression patterns" value="Expressed in embryo and 4 other cell types or tissues"/>
</dbReference>
<dbReference type="PaxDb" id="6239-R07C3.13"/>
<name>O16772_CAEEL</name>
<keyword evidence="3" id="KW-1185">Reference proteome</keyword>
<dbReference type="HOGENOM" id="CLU_928234_0_0_1"/>
<dbReference type="UCSC" id="R07C3.13">
    <property type="organism name" value="c. elegans"/>
</dbReference>
<dbReference type="RefSeq" id="NP_493853.2">
    <property type="nucleotide sequence ID" value="NM_061452.2"/>
</dbReference>
<gene>
    <name evidence="2" type="ORF">CELE_R07C3.13</name>
    <name evidence="2 4" type="ORF">R07C3.13</name>
</gene>
<dbReference type="WormBase" id="R07C3.13a">
    <property type="protein sequence ID" value="CE51183"/>
    <property type="gene ID" value="WBGene00019929"/>
</dbReference>
<sequence length="174" mass="19750">MPMSTAIKMLPSTFLLVMLCVASSAEELKAGGDMDAKMKEMQEQSKKSMEEMSKGFGVKIELNEKTTPTMVEQHVKDFRDNIKSVFKLTNVQNLTIDESLRAKSDKMSCEDRGNFYLTNSKKHASELQKFLLCLVWTLTKWTKKRELICLIVFTGSTRFKLNLGALLRSVPLSI</sequence>
<evidence type="ECO:0000313" key="4">
    <source>
        <dbReference type="WormBase" id="R07C3.13a"/>
    </source>
</evidence>
<reference evidence="2 3" key="1">
    <citation type="journal article" date="1998" name="Science">
        <title>Genome sequence of the nematode C. elegans: a platform for investigating biology.</title>
        <authorList>
            <consortium name="The C. elegans sequencing consortium"/>
            <person name="Sulson J.E."/>
            <person name="Waterston R."/>
        </authorList>
    </citation>
    <scope>NUCLEOTIDE SEQUENCE [LARGE SCALE GENOMIC DNA]</scope>
    <source>
        <strain evidence="2 3">Bristol N2</strain>
    </source>
</reference>
<dbReference type="InParanoid" id="O16772"/>
<dbReference type="KEGG" id="cel:CELE_R07C3.13"/>
<accession>O16772</accession>
<dbReference type="Proteomes" id="UP000001940">
    <property type="component" value="Chromosome II"/>
</dbReference>
<organism evidence="2 3">
    <name type="scientific">Caenorhabditis elegans</name>
    <dbReference type="NCBI Taxonomy" id="6239"/>
    <lineage>
        <taxon>Eukaryota</taxon>
        <taxon>Metazoa</taxon>
        <taxon>Ecdysozoa</taxon>
        <taxon>Nematoda</taxon>
        <taxon>Chromadorea</taxon>
        <taxon>Rhabditida</taxon>
        <taxon>Rhabditina</taxon>
        <taxon>Rhabditomorpha</taxon>
        <taxon>Rhabditoidea</taxon>
        <taxon>Rhabditidae</taxon>
        <taxon>Peloderinae</taxon>
        <taxon>Caenorhabditis</taxon>
    </lineage>
</organism>
<dbReference type="SMR" id="O16772"/>
<protein>
    <submittedName>
        <fullName evidence="2">DUF148 domain-containing protein</fullName>
    </submittedName>
</protein>
<dbReference type="AlphaFoldDB" id="O16772"/>
<dbReference type="EMBL" id="BX284602">
    <property type="protein sequence ID" value="CCD66385.2"/>
    <property type="molecule type" value="Genomic_DNA"/>
</dbReference>
<keyword evidence="1" id="KW-0732">Signal</keyword>
<dbReference type="GeneID" id="187672"/>
<evidence type="ECO:0000313" key="2">
    <source>
        <dbReference type="EMBL" id="CCD66385.2"/>
    </source>
</evidence>
<evidence type="ECO:0000256" key="1">
    <source>
        <dbReference type="SAM" id="SignalP"/>
    </source>
</evidence>
<dbReference type="PIR" id="T32133">
    <property type="entry name" value="T32133"/>
</dbReference>
<dbReference type="CTD" id="187672"/>
<proteinExistence type="predicted"/>
<feature type="chain" id="PRO_5006739077" evidence="1">
    <location>
        <begin position="26"/>
        <end position="174"/>
    </location>
</feature>